<proteinExistence type="predicted"/>
<dbReference type="Proteomes" id="UP001472677">
    <property type="component" value="Unassembled WGS sequence"/>
</dbReference>
<gene>
    <name evidence="2" type="ORF">V6N12_028825</name>
</gene>
<dbReference type="EMBL" id="JBBPBM010000008">
    <property type="protein sequence ID" value="KAK8572782.1"/>
    <property type="molecule type" value="Genomic_DNA"/>
</dbReference>
<evidence type="ECO:0000313" key="3">
    <source>
        <dbReference type="Proteomes" id="UP001472677"/>
    </source>
</evidence>
<accession>A0ABR2F6W7</accession>
<feature type="region of interest" description="Disordered" evidence="1">
    <location>
        <begin position="173"/>
        <end position="280"/>
    </location>
</feature>
<sequence>MPTSHTTTASLSRLQLLHSILNGRSIDVGKIILDEAYACLTRKSSPLLFPHLNTALCRKKGVFESPEDLQKKGRLGITAESIPSLMGFDETATSKQPTGGARTIAAAKLAALAITAETTRAHLEELKTDLRTYFKYVQERDQVIKANFNEMLPQSSLSFPSFPQDLLKPAEAKMPEPQPAQPPVEQTPNPPQDKPSSSDSASSSPTPDASPLTKRKKGKEPQNTPTMPAVEIDSDEAAAFEEEEEPQRTPTPPVAPTPVRRRTIKRTAGRVLVEDSEEEV</sequence>
<evidence type="ECO:0000313" key="2">
    <source>
        <dbReference type="EMBL" id="KAK8572782.1"/>
    </source>
</evidence>
<feature type="compositionally biased region" description="Low complexity" evidence="1">
    <location>
        <begin position="194"/>
        <end position="211"/>
    </location>
</feature>
<keyword evidence="3" id="KW-1185">Reference proteome</keyword>
<protein>
    <submittedName>
        <fullName evidence="2">Uncharacterized protein</fullName>
    </submittedName>
</protein>
<organism evidence="2 3">
    <name type="scientific">Hibiscus sabdariffa</name>
    <name type="common">roselle</name>
    <dbReference type="NCBI Taxonomy" id="183260"/>
    <lineage>
        <taxon>Eukaryota</taxon>
        <taxon>Viridiplantae</taxon>
        <taxon>Streptophyta</taxon>
        <taxon>Embryophyta</taxon>
        <taxon>Tracheophyta</taxon>
        <taxon>Spermatophyta</taxon>
        <taxon>Magnoliopsida</taxon>
        <taxon>eudicotyledons</taxon>
        <taxon>Gunneridae</taxon>
        <taxon>Pentapetalae</taxon>
        <taxon>rosids</taxon>
        <taxon>malvids</taxon>
        <taxon>Malvales</taxon>
        <taxon>Malvaceae</taxon>
        <taxon>Malvoideae</taxon>
        <taxon>Hibiscus</taxon>
    </lineage>
</organism>
<feature type="compositionally biased region" description="Acidic residues" evidence="1">
    <location>
        <begin position="232"/>
        <end position="245"/>
    </location>
</feature>
<comment type="caution">
    <text evidence="2">The sequence shown here is derived from an EMBL/GenBank/DDBJ whole genome shotgun (WGS) entry which is preliminary data.</text>
</comment>
<evidence type="ECO:0000256" key="1">
    <source>
        <dbReference type="SAM" id="MobiDB-lite"/>
    </source>
</evidence>
<feature type="compositionally biased region" description="Basic residues" evidence="1">
    <location>
        <begin position="259"/>
        <end position="268"/>
    </location>
</feature>
<name>A0ABR2F6W7_9ROSI</name>
<reference evidence="2 3" key="1">
    <citation type="journal article" date="2024" name="G3 (Bethesda)">
        <title>Genome assembly of Hibiscus sabdariffa L. provides insights into metabolisms of medicinal natural products.</title>
        <authorList>
            <person name="Kim T."/>
        </authorList>
    </citation>
    <scope>NUCLEOTIDE SEQUENCE [LARGE SCALE GENOMIC DNA]</scope>
    <source>
        <strain evidence="2">TK-2024</strain>
        <tissue evidence="2">Old leaves</tissue>
    </source>
</reference>